<accession>A0ABQ5WDV1</accession>
<protein>
    <recommendedName>
        <fullName evidence="2">Flagellar hook-length control protein-like C-terminal domain-containing protein</fullName>
    </recommendedName>
</protein>
<evidence type="ECO:0000256" key="1">
    <source>
        <dbReference type="SAM" id="MobiDB-lite"/>
    </source>
</evidence>
<evidence type="ECO:0000259" key="2">
    <source>
        <dbReference type="Pfam" id="PF02120"/>
    </source>
</evidence>
<gene>
    <name evidence="3" type="ORF">GCM10010862_49290</name>
</gene>
<feature type="compositionally biased region" description="Low complexity" evidence="1">
    <location>
        <begin position="120"/>
        <end position="139"/>
    </location>
</feature>
<comment type="caution">
    <text evidence="3">The sequence shown here is derived from an EMBL/GenBank/DDBJ whole genome shotgun (WGS) entry which is preliminary data.</text>
</comment>
<feature type="region of interest" description="Disordered" evidence="1">
    <location>
        <begin position="113"/>
        <end position="139"/>
    </location>
</feature>
<proteinExistence type="predicted"/>
<sequence>MPLAAEAIRRMSMPTQFPPISLALRPGTTDLLALGVGQTISARVLGPAADGGTLVRIGVQQLTLQLPTPPAAGTVLHLRLEGRTADGRMTLSQLAPALTPTAPAQADAGAALKQFSTGGSPTPAAESAAAARSSTQAPTDPTRLALTQMVQSALGRQGNIASLFTTIAALGPVAGHLPEPVRRLLGEIAPHTLRLGETPMAARNLQQAVRTSGIFQEALLSTTGNAGAVQGELKGQLLALAEVLRRWLGNAPTGALPVNGPPPPMRGVAPRAAKTPVHLAPSPETGEEAGRRLLDDVEAALSRVRLLQNASLPDEAGRAASVRSEWNLDLPFVYQGQFGVLPFQIQADEGGSQAEGERGWRVRFAMDLGQSGQVGAQISLHASRASAMLWATEDAMAQAIEDALPELAGMLADAGLAPGTLICRRGRPDSVGRSSGGIVDATS</sequence>
<organism evidence="3 4">
    <name type="scientific">Devosia nitrariae</name>
    <dbReference type="NCBI Taxonomy" id="2071872"/>
    <lineage>
        <taxon>Bacteria</taxon>
        <taxon>Pseudomonadati</taxon>
        <taxon>Pseudomonadota</taxon>
        <taxon>Alphaproteobacteria</taxon>
        <taxon>Hyphomicrobiales</taxon>
        <taxon>Devosiaceae</taxon>
        <taxon>Devosia</taxon>
    </lineage>
</organism>
<evidence type="ECO:0000313" key="3">
    <source>
        <dbReference type="EMBL" id="GLQ57670.1"/>
    </source>
</evidence>
<feature type="domain" description="Flagellar hook-length control protein-like C-terminal" evidence="2">
    <location>
        <begin position="350"/>
        <end position="428"/>
    </location>
</feature>
<evidence type="ECO:0000313" key="4">
    <source>
        <dbReference type="Proteomes" id="UP001156691"/>
    </source>
</evidence>
<dbReference type="InterPro" id="IPR021136">
    <property type="entry name" value="Flagellar_hook_control-like_C"/>
</dbReference>
<keyword evidence="4" id="KW-1185">Reference proteome</keyword>
<name>A0ABQ5WDV1_9HYPH</name>
<dbReference type="Pfam" id="PF02120">
    <property type="entry name" value="Flg_hook"/>
    <property type="match status" value="1"/>
</dbReference>
<reference evidence="4" key="1">
    <citation type="journal article" date="2019" name="Int. J. Syst. Evol. Microbiol.">
        <title>The Global Catalogue of Microorganisms (GCM) 10K type strain sequencing project: providing services to taxonomists for standard genome sequencing and annotation.</title>
        <authorList>
            <consortium name="The Broad Institute Genomics Platform"/>
            <consortium name="The Broad Institute Genome Sequencing Center for Infectious Disease"/>
            <person name="Wu L."/>
            <person name="Ma J."/>
        </authorList>
    </citation>
    <scope>NUCLEOTIDE SEQUENCE [LARGE SCALE GENOMIC DNA]</scope>
    <source>
        <strain evidence="4">NBRC 112416</strain>
    </source>
</reference>
<dbReference type="EMBL" id="BSNS01000024">
    <property type="protein sequence ID" value="GLQ57670.1"/>
    <property type="molecule type" value="Genomic_DNA"/>
</dbReference>
<dbReference type="Proteomes" id="UP001156691">
    <property type="component" value="Unassembled WGS sequence"/>
</dbReference>